<accession>A0ACC1XTQ0</accession>
<sequence>MVWSESELVCKKHQNQNKKQLEGVCPCCLRERLSQLSAATSQRKAAAVIAPSCSSSVPSSPPYSSASSFNAMSPVHRRHHRNVSEFMGSISFMLSVGNELKKSRSIAFVPRNFVGEIKNGKKKRGFWSKLLHRERKKENFMHSRTVSMRERLG</sequence>
<evidence type="ECO:0000313" key="1">
    <source>
        <dbReference type="EMBL" id="KAJ4714493.1"/>
    </source>
</evidence>
<protein>
    <submittedName>
        <fullName evidence="1">Avr9/Cf-9 rapidly elicited protein</fullName>
    </submittedName>
</protein>
<proteinExistence type="predicted"/>
<dbReference type="EMBL" id="CM051400">
    <property type="protein sequence ID" value="KAJ4714493.1"/>
    <property type="molecule type" value="Genomic_DNA"/>
</dbReference>
<gene>
    <name evidence="1" type="ORF">OWV82_012972</name>
</gene>
<dbReference type="Proteomes" id="UP001164539">
    <property type="component" value="Chromosome 7"/>
</dbReference>
<organism evidence="1 2">
    <name type="scientific">Melia azedarach</name>
    <name type="common">Chinaberry tree</name>
    <dbReference type="NCBI Taxonomy" id="155640"/>
    <lineage>
        <taxon>Eukaryota</taxon>
        <taxon>Viridiplantae</taxon>
        <taxon>Streptophyta</taxon>
        <taxon>Embryophyta</taxon>
        <taxon>Tracheophyta</taxon>
        <taxon>Spermatophyta</taxon>
        <taxon>Magnoliopsida</taxon>
        <taxon>eudicotyledons</taxon>
        <taxon>Gunneridae</taxon>
        <taxon>Pentapetalae</taxon>
        <taxon>rosids</taxon>
        <taxon>malvids</taxon>
        <taxon>Sapindales</taxon>
        <taxon>Meliaceae</taxon>
        <taxon>Melia</taxon>
    </lineage>
</organism>
<evidence type="ECO:0000313" key="2">
    <source>
        <dbReference type="Proteomes" id="UP001164539"/>
    </source>
</evidence>
<name>A0ACC1XTQ0_MELAZ</name>
<comment type="caution">
    <text evidence="1">The sequence shown here is derived from an EMBL/GenBank/DDBJ whole genome shotgun (WGS) entry which is preliminary data.</text>
</comment>
<keyword evidence="2" id="KW-1185">Reference proteome</keyword>
<reference evidence="1 2" key="1">
    <citation type="journal article" date="2023" name="Science">
        <title>Complex scaffold remodeling in plant triterpene biosynthesis.</title>
        <authorList>
            <person name="De La Pena R."/>
            <person name="Hodgson H."/>
            <person name="Liu J.C."/>
            <person name="Stephenson M.J."/>
            <person name="Martin A.C."/>
            <person name="Owen C."/>
            <person name="Harkess A."/>
            <person name="Leebens-Mack J."/>
            <person name="Jimenez L.E."/>
            <person name="Osbourn A."/>
            <person name="Sattely E.S."/>
        </authorList>
    </citation>
    <scope>NUCLEOTIDE SEQUENCE [LARGE SCALE GENOMIC DNA]</scope>
    <source>
        <strain evidence="2">cv. JPN11</strain>
        <tissue evidence="1">Leaf</tissue>
    </source>
</reference>